<name>A9D354_9GAMM</name>
<reference evidence="2 3" key="1">
    <citation type="submission" date="2007-10" db="EMBL/GenBank/DDBJ databases">
        <authorList>
            <person name="Yayanos A."/>
            <person name="Ferriera S."/>
            <person name="Johnson J."/>
            <person name="Kravitz S."/>
            <person name="Halpern A."/>
            <person name="Remington K."/>
            <person name="Beeson K."/>
            <person name="Tran B."/>
            <person name="Rogers Y.-H."/>
            <person name="Friedman R."/>
            <person name="Venter J.C."/>
        </authorList>
    </citation>
    <scope>NUCLEOTIDE SEQUENCE [LARGE SCALE GENOMIC DNA]</scope>
    <source>
        <strain evidence="2 3">KT99</strain>
    </source>
</reference>
<keyword evidence="1" id="KW-0472">Membrane</keyword>
<dbReference type="EMBL" id="ABIC01000008">
    <property type="protein sequence ID" value="EDQ01617.1"/>
    <property type="molecule type" value="Genomic_DNA"/>
</dbReference>
<dbReference type="Proteomes" id="UP000005839">
    <property type="component" value="Unassembled WGS sequence"/>
</dbReference>
<accession>A9D354</accession>
<proteinExistence type="predicted"/>
<feature type="transmembrane region" description="Helical" evidence="1">
    <location>
        <begin position="35"/>
        <end position="54"/>
    </location>
</feature>
<dbReference type="AlphaFoldDB" id="A9D354"/>
<comment type="caution">
    <text evidence="2">The sequence shown here is derived from an EMBL/GenBank/DDBJ whole genome shotgun (WGS) entry which is preliminary data.</text>
</comment>
<sequence length="56" mass="6572">MFNEKTYEFRLSDVAATGYFSKMRDSRFTQGEGGFPVRFIAFTYLEYCLVMILLPL</sequence>
<gene>
    <name evidence="2" type="ORF">KT99_16159</name>
</gene>
<evidence type="ECO:0000256" key="1">
    <source>
        <dbReference type="SAM" id="Phobius"/>
    </source>
</evidence>
<organism evidence="2 3">
    <name type="scientific">Shewanella benthica KT99</name>
    <dbReference type="NCBI Taxonomy" id="314608"/>
    <lineage>
        <taxon>Bacteria</taxon>
        <taxon>Pseudomonadati</taxon>
        <taxon>Pseudomonadota</taxon>
        <taxon>Gammaproteobacteria</taxon>
        <taxon>Alteromonadales</taxon>
        <taxon>Shewanellaceae</taxon>
        <taxon>Shewanella</taxon>
    </lineage>
</organism>
<keyword evidence="1" id="KW-1133">Transmembrane helix</keyword>
<protein>
    <submittedName>
        <fullName evidence="2">Uncharacterized protein</fullName>
    </submittedName>
</protein>
<evidence type="ECO:0000313" key="3">
    <source>
        <dbReference type="Proteomes" id="UP000005839"/>
    </source>
</evidence>
<keyword evidence="3" id="KW-1185">Reference proteome</keyword>
<evidence type="ECO:0000313" key="2">
    <source>
        <dbReference type="EMBL" id="EDQ01617.1"/>
    </source>
</evidence>
<keyword evidence="1" id="KW-0812">Transmembrane</keyword>